<evidence type="ECO:0000259" key="5">
    <source>
        <dbReference type="PROSITE" id="PS50977"/>
    </source>
</evidence>
<protein>
    <submittedName>
        <fullName evidence="6">TetR family transcriptional regulator</fullName>
    </submittedName>
</protein>
<name>A0A917PLM1_9MICO</name>
<feature type="domain" description="HTH tetR-type" evidence="5">
    <location>
        <begin position="7"/>
        <end position="66"/>
    </location>
</feature>
<dbReference type="PANTHER" id="PTHR30055">
    <property type="entry name" value="HTH-TYPE TRANSCRIPTIONAL REGULATOR RUTR"/>
    <property type="match status" value="1"/>
</dbReference>
<comment type="caution">
    <text evidence="6">The sequence shown here is derived from an EMBL/GenBank/DDBJ whole genome shotgun (WGS) entry which is preliminary data.</text>
</comment>
<dbReference type="AlphaFoldDB" id="A0A917PLM1"/>
<gene>
    <name evidence="6" type="ORF">GCM10011372_22310</name>
</gene>
<evidence type="ECO:0000256" key="2">
    <source>
        <dbReference type="ARBA" id="ARBA00023125"/>
    </source>
</evidence>
<dbReference type="SUPFAM" id="SSF48498">
    <property type="entry name" value="Tetracyclin repressor-like, C-terminal domain"/>
    <property type="match status" value="1"/>
</dbReference>
<dbReference type="PROSITE" id="PS50977">
    <property type="entry name" value="HTH_TETR_2"/>
    <property type="match status" value="1"/>
</dbReference>
<dbReference type="EMBL" id="BMMD01000012">
    <property type="protein sequence ID" value="GGJ83490.1"/>
    <property type="molecule type" value="Genomic_DNA"/>
</dbReference>
<keyword evidence="2 4" id="KW-0238">DNA-binding</keyword>
<dbReference type="SUPFAM" id="SSF46689">
    <property type="entry name" value="Homeodomain-like"/>
    <property type="match status" value="1"/>
</dbReference>
<dbReference type="Pfam" id="PF00440">
    <property type="entry name" value="TetR_N"/>
    <property type="match status" value="1"/>
</dbReference>
<dbReference type="Proteomes" id="UP000636956">
    <property type="component" value="Unassembled WGS sequence"/>
</dbReference>
<proteinExistence type="predicted"/>
<feature type="DNA-binding region" description="H-T-H motif" evidence="4">
    <location>
        <begin position="29"/>
        <end position="48"/>
    </location>
</feature>
<dbReference type="Pfam" id="PF21597">
    <property type="entry name" value="TetR_C_43"/>
    <property type="match status" value="1"/>
</dbReference>
<dbReference type="PANTHER" id="PTHR30055:SF234">
    <property type="entry name" value="HTH-TYPE TRANSCRIPTIONAL REGULATOR BETI"/>
    <property type="match status" value="1"/>
</dbReference>
<keyword evidence="3" id="KW-0804">Transcription</keyword>
<sequence>MPRADAQRNIDALLAAAKAEFLTNGVDVSVRAIAARAGVGTATLYRHFPTRADLISAVFHKAIDALTEAANDLAAAYPPDAALERWVHGYIDFVATKHGLAGALYSGDPAFNGLREHFETRIGPTLQRLLDEAEHVRAIRPGIDPLDLLGAVANLCIPPPDSTDTSRPYRMVALLLDGLRYGAASRPSASA</sequence>
<dbReference type="InterPro" id="IPR009057">
    <property type="entry name" value="Homeodomain-like_sf"/>
</dbReference>
<dbReference type="GO" id="GO:0000976">
    <property type="term" value="F:transcription cis-regulatory region binding"/>
    <property type="evidence" value="ECO:0007669"/>
    <property type="project" value="TreeGrafter"/>
</dbReference>
<keyword evidence="1" id="KW-0805">Transcription regulation</keyword>
<reference evidence="6" key="2">
    <citation type="submission" date="2020-09" db="EMBL/GenBank/DDBJ databases">
        <authorList>
            <person name="Sun Q."/>
            <person name="Zhou Y."/>
        </authorList>
    </citation>
    <scope>NUCLEOTIDE SEQUENCE</scope>
    <source>
        <strain evidence="6">CGMCC 1.8984</strain>
    </source>
</reference>
<dbReference type="GO" id="GO:0003700">
    <property type="term" value="F:DNA-binding transcription factor activity"/>
    <property type="evidence" value="ECO:0007669"/>
    <property type="project" value="TreeGrafter"/>
</dbReference>
<reference evidence="6" key="1">
    <citation type="journal article" date="2014" name="Int. J. Syst. Evol. Microbiol.">
        <title>Complete genome sequence of Corynebacterium casei LMG S-19264T (=DSM 44701T), isolated from a smear-ripened cheese.</title>
        <authorList>
            <consortium name="US DOE Joint Genome Institute (JGI-PGF)"/>
            <person name="Walter F."/>
            <person name="Albersmeier A."/>
            <person name="Kalinowski J."/>
            <person name="Ruckert C."/>
        </authorList>
    </citation>
    <scope>NUCLEOTIDE SEQUENCE</scope>
    <source>
        <strain evidence="6">CGMCC 1.8984</strain>
    </source>
</reference>
<evidence type="ECO:0000256" key="4">
    <source>
        <dbReference type="PROSITE-ProRule" id="PRU00335"/>
    </source>
</evidence>
<dbReference type="PRINTS" id="PR00455">
    <property type="entry name" value="HTHTETR"/>
</dbReference>
<dbReference type="Gene3D" id="1.10.357.10">
    <property type="entry name" value="Tetracycline Repressor, domain 2"/>
    <property type="match status" value="1"/>
</dbReference>
<organism evidence="6 7">
    <name type="scientific">Agromyces bauzanensis</name>
    <dbReference type="NCBI Taxonomy" id="1308924"/>
    <lineage>
        <taxon>Bacteria</taxon>
        <taxon>Bacillati</taxon>
        <taxon>Actinomycetota</taxon>
        <taxon>Actinomycetes</taxon>
        <taxon>Micrococcales</taxon>
        <taxon>Microbacteriaceae</taxon>
        <taxon>Agromyces</taxon>
    </lineage>
</organism>
<dbReference type="InterPro" id="IPR001647">
    <property type="entry name" value="HTH_TetR"/>
</dbReference>
<dbReference type="RefSeq" id="WP_229662287.1">
    <property type="nucleotide sequence ID" value="NZ_BAABFW010000006.1"/>
</dbReference>
<keyword evidence="7" id="KW-1185">Reference proteome</keyword>
<evidence type="ECO:0000313" key="7">
    <source>
        <dbReference type="Proteomes" id="UP000636956"/>
    </source>
</evidence>
<dbReference type="InterPro" id="IPR050109">
    <property type="entry name" value="HTH-type_TetR-like_transc_reg"/>
</dbReference>
<dbReference type="InterPro" id="IPR036271">
    <property type="entry name" value="Tet_transcr_reg_TetR-rel_C_sf"/>
</dbReference>
<evidence type="ECO:0000313" key="6">
    <source>
        <dbReference type="EMBL" id="GGJ83490.1"/>
    </source>
</evidence>
<evidence type="ECO:0000256" key="1">
    <source>
        <dbReference type="ARBA" id="ARBA00023015"/>
    </source>
</evidence>
<accession>A0A917PLM1</accession>
<evidence type="ECO:0000256" key="3">
    <source>
        <dbReference type="ARBA" id="ARBA00023163"/>
    </source>
</evidence>
<dbReference type="InterPro" id="IPR049445">
    <property type="entry name" value="TetR_SbtR-like_C"/>
</dbReference>